<keyword evidence="1" id="KW-0472">Membrane</keyword>
<sequence length="94" mass="10746">MFDSDSSGLYPTAQEDLSAIKSALGGYDQSGGLLSFLEPRFLRGVLVGILIFYVMLYYTRRYKNRDSMKRKCNDNVEKMKNAAEKAYFRKVVAK</sequence>
<dbReference type="GeneID" id="24266259"/>
<dbReference type="RefSeq" id="XP_012334012.1">
    <property type="nucleotide sequence ID" value="XM_012478589.1"/>
</dbReference>
<dbReference type="Proteomes" id="UP000054561">
    <property type="component" value="Unassembled WGS sequence"/>
</dbReference>
<evidence type="ECO:0000256" key="1">
    <source>
        <dbReference type="SAM" id="Phobius"/>
    </source>
</evidence>
<evidence type="ECO:0000313" key="2">
    <source>
        <dbReference type="EMBL" id="KJP89285.1"/>
    </source>
</evidence>
<dbReference type="OrthoDB" id="380332at2759"/>
<proteinExistence type="predicted"/>
<keyword evidence="1" id="KW-1133">Transmembrane helix</keyword>
<accession>A0A0D9QQB4</accession>
<feature type="transmembrane region" description="Helical" evidence="1">
    <location>
        <begin position="41"/>
        <end position="59"/>
    </location>
</feature>
<keyword evidence="3" id="KW-1185">Reference proteome</keyword>
<reference evidence="2 3" key="1">
    <citation type="submission" date="2014-03" db="EMBL/GenBank/DDBJ databases">
        <title>The Genome Sequence of Plasmodium fragile nilgiri.</title>
        <authorList>
            <consortium name="The Broad Institute Genomics Platform"/>
            <consortium name="The Broad Institute Genome Sequencing Center for Infectious Disease"/>
            <person name="Neafsey D."/>
            <person name="Duraisingh M."/>
            <person name="Young S.K."/>
            <person name="Zeng Q."/>
            <person name="Gargeya S."/>
            <person name="Abouelleil A."/>
            <person name="Alvarado L."/>
            <person name="Chapman S.B."/>
            <person name="Gainer-Dewar J."/>
            <person name="Goldberg J."/>
            <person name="Griggs A."/>
            <person name="Gujja S."/>
            <person name="Hansen M."/>
            <person name="Howarth C."/>
            <person name="Imamovic A."/>
            <person name="Larimer J."/>
            <person name="Pearson M."/>
            <person name="Poon T.W."/>
            <person name="Priest M."/>
            <person name="Roberts A."/>
            <person name="Saif S."/>
            <person name="Shea T."/>
            <person name="Sykes S."/>
            <person name="Wortman J."/>
            <person name="Nusbaum C."/>
            <person name="Birren B."/>
        </authorList>
    </citation>
    <scope>NUCLEOTIDE SEQUENCE [LARGE SCALE GENOMIC DNA]</scope>
    <source>
        <strain evidence="3">nilgiri</strain>
    </source>
</reference>
<keyword evidence="1" id="KW-0812">Transmembrane</keyword>
<dbReference type="EMBL" id="KQ001652">
    <property type="protein sequence ID" value="KJP89285.1"/>
    <property type="molecule type" value="Genomic_DNA"/>
</dbReference>
<name>A0A0D9QQB4_PLAFR</name>
<protein>
    <submittedName>
        <fullName evidence="2">Uncharacterized protein</fullName>
    </submittedName>
</protein>
<dbReference type="AlphaFoldDB" id="A0A0D9QQB4"/>
<dbReference type="VEuPathDB" id="PlasmoDB:AK88_00945"/>
<gene>
    <name evidence="2" type="ORF">AK88_00945</name>
</gene>
<organism evidence="2 3">
    <name type="scientific">Plasmodium fragile</name>
    <dbReference type="NCBI Taxonomy" id="5857"/>
    <lineage>
        <taxon>Eukaryota</taxon>
        <taxon>Sar</taxon>
        <taxon>Alveolata</taxon>
        <taxon>Apicomplexa</taxon>
        <taxon>Aconoidasida</taxon>
        <taxon>Haemosporida</taxon>
        <taxon>Plasmodiidae</taxon>
        <taxon>Plasmodium</taxon>
        <taxon>Plasmodium (Plasmodium)</taxon>
    </lineage>
</organism>
<evidence type="ECO:0000313" key="3">
    <source>
        <dbReference type="Proteomes" id="UP000054561"/>
    </source>
</evidence>